<evidence type="ECO:0000313" key="8">
    <source>
        <dbReference type="Proteomes" id="UP001154078"/>
    </source>
</evidence>
<dbReference type="SUPFAM" id="SSF56574">
    <property type="entry name" value="Serpins"/>
    <property type="match status" value="1"/>
</dbReference>
<protein>
    <recommendedName>
        <fullName evidence="6">Serpin domain-containing protein</fullName>
    </recommendedName>
</protein>
<name>A0A9P0B2A9_BRAAE</name>
<evidence type="ECO:0000256" key="5">
    <source>
        <dbReference type="SAM" id="SignalP"/>
    </source>
</evidence>
<feature type="chain" id="PRO_5040195308" description="Serpin domain-containing protein" evidence="5">
    <location>
        <begin position="18"/>
        <end position="432"/>
    </location>
</feature>
<gene>
    <name evidence="7" type="ORF">MELIAE_LOCUS6438</name>
</gene>
<keyword evidence="3" id="KW-0722">Serine protease inhibitor</keyword>
<sequence length="432" mass="48950">MRIYLWTFPLLLALSKADNPPFDSALKAVFSVGVKLQALLDDDTSNSNFLISPISITSLIGQLMIGAEGEFRDNLFQLLSLDKTDIQKESSLNLYSEKKNGSLRLPYSKFHLEMYSLIKHLQRGYKGNNELFTLEQSNAIFYDQKLKLTQEFRHYSKLFYNSQLTGLDFVGAPREAQKTLNEWTALHTQGLIKTIFPAPPPAYTSAIFLNAIYFLAEWEIPFSDELNRVGNFNVNENVTVNATYMLGTIEQIPYIETDEYKMIALPYKNDELEMFIMLPSKDSEYSYDIRKFAQSLNATDILSSIERSKKKDVIVKIPKMTLSTSVSVLQPLLKYQASKMKAVENNTVTKEIYPDIILSGAVEDGNLRVNDIVQEMVFSINEKGTEAAAVAIGTVDYIGGQKRFLADRPFVFFIRHKSTTATLFWGTIADPS</sequence>
<dbReference type="InterPro" id="IPR036186">
    <property type="entry name" value="Serpin_sf"/>
</dbReference>
<dbReference type="OrthoDB" id="9518664at2759"/>
<feature type="signal peptide" evidence="5">
    <location>
        <begin position="1"/>
        <end position="17"/>
    </location>
</feature>
<dbReference type="Pfam" id="PF00079">
    <property type="entry name" value="Serpin"/>
    <property type="match status" value="1"/>
</dbReference>
<dbReference type="Proteomes" id="UP001154078">
    <property type="component" value="Chromosome 4"/>
</dbReference>
<proteinExistence type="inferred from homology"/>
<dbReference type="GO" id="GO:0005615">
    <property type="term" value="C:extracellular space"/>
    <property type="evidence" value="ECO:0007669"/>
    <property type="project" value="InterPro"/>
</dbReference>
<dbReference type="Gene3D" id="2.30.39.10">
    <property type="entry name" value="Alpha-1-antitrypsin, domain 1"/>
    <property type="match status" value="1"/>
</dbReference>
<reference evidence="7" key="1">
    <citation type="submission" date="2021-12" db="EMBL/GenBank/DDBJ databases">
        <authorList>
            <person name="King R."/>
        </authorList>
    </citation>
    <scope>NUCLEOTIDE SEQUENCE</scope>
</reference>
<dbReference type="AlphaFoldDB" id="A0A9P0B2A9"/>
<feature type="domain" description="Serpin" evidence="6">
    <location>
        <begin position="34"/>
        <end position="431"/>
    </location>
</feature>
<comment type="similarity">
    <text evidence="1 4">Belongs to the serpin family.</text>
</comment>
<dbReference type="InterPro" id="IPR042178">
    <property type="entry name" value="Serpin_sf_1"/>
</dbReference>
<dbReference type="PROSITE" id="PS00284">
    <property type="entry name" value="SERPIN"/>
    <property type="match status" value="1"/>
</dbReference>
<dbReference type="InterPro" id="IPR042185">
    <property type="entry name" value="Serpin_sf_2"/>
</dbReference>
<dbReference type="SMART" id="SM00093">
    <property type="entry name" value="SERPIN"/>
    <property type="match status" value="1"/>
</dbReference>
<dbReference type="PANTHER" id="PTHR11461:SF211">
    <property type="entry name" value="GH10112P-RELATED"/>
    <property type="match status" value="1"/>
</dbReference>
<evidence type="ECO:0000256" key="3">
    <source>
        <dbReference type="ARBA" id="ARBA00022900"/>
    </source>
</evidence>
<evidence type="ECO:0000256" key="1">
    <source>
        <dbReference type="ARBA" id="ARBA00009500"/>
    </source>
</evidence>
<dbReference type="EMBL" id="OV121135">
    <property type="protein sequence ID" value="CAH0554992.1"/>
    <property type="molecule type" value="Genomic_DNA"/>
</dbReference>
<evidence type="ECO:0000313" key="7">
    <source>
        <dbReference type="EMBL" id="CAH0554992.1"/>
    </source>
</evidence>
<evidence type="ECO:0000256" key="2">
    <source>
        <dbReference type="ARBA" id="ARBA00022690"/>
    </source>
</evidence>
<organism evidence="7 8">
    <name type="scientific">Brassicogethes aeneus</name>
    <name type="common">Rape pollen beetle</name>
    <name type="synonym">Meligethes aeneus</name>
    <dbReference type="NCBI Taxonomy" id="1431903"/>
    <lineage>
        <taxon>Eukaryota</taxon>
        <taxon>Metazoa</taxon>
        <taxon>Ecdysozoa</taxon>
        <taxon>Arthropoda</taxon>
        <taxon>Hexapoda</taxon>
        <taxon>Insecta</taxon>
        <taxon>Pterygota</taxon>
        <taxon>Neoptera</taxon>
        <taxon>Endopterygota</taxon>
        <taxon>Coleoptera</taxon>
        <taxon>Polyphaga</taxon>
        <taxon>Cucujiformia</taxon>
        <taxon>Nitidulidae</taxon>
        <taxon>Meligethinae</taxon>
        <taxon>Brassicogethes</taxon>
    </lineage>
</organism>
<dbReference type="InterPro" id="IPR000215">
    <property type="entry name" value="Serpin_fam"/>
</dbReference>
<dbReference type="InterPro" id="IPR023795">
    <property type="entry name" value="Serpin_CS"/>
</dbReference>
<keyword evidence="2" id="KW-0646">Protease inhibitor</keyword>
<evidence type="ECO:0000256" key="4">
    <source>
        <dbReference type="RuleBase" id="RU000411"/>
    </source>
</evidence>
<accession>A0A9P0B2A9</accession>
<dbReference type="Gene3D" id="3.30.497.10">
    <property type="entry name" value="Antithrombin, subunit I, domain 2"/>
    <property type="match status" value="1"/>
</dbReference>
<keyword evidence="8" id="KW-1185">Reference proteome</keyword>
<evidence type="ECO:0000259" key="6">
    <source>
        <dbReference type="SMART" id="SM00093"/>
    </source>
</evidence>
<dbReference type="GO" id="GO:0004867">
    <property type="term" value="F:serine-type endopeptidase inhibitor activity"/>
    <property type="evidence" value="ECO:0007669"/>
    <property type="project" value="UniProtKB-KW"/>
</dbReference>
<keyword evidence="5" id="KW-0732">Signal</keyword>
<dbReference type="InterPro" id="IPR023796">
    <property type="entry name" value="Serpin_dom"/>
</dbReference>
<dbReference type="CDD" id="cd00172">
    <property type="entry name" value="serpin"/>
    <property type="match status" value="1"/>
</dbReference>
<dbReference type="PANTHER" id="PTHR11461">
    <property type="entry name" value="SERINE PROTEASE INHIBITOR, SERPIN"/>
    <property type="match status" value="1"/>
</dbReference>